<evidence type="ECO:0000313" key="2">
    <source>
        <dbReference type="EMBL" id="WAS96958.1"/>
    </source>
</evidence>
<dbReference type="EMBL" id="CP114040">
    <property type="protein sequence ID" value="WAS96958.1"/>
    <property type="molecule type" value="Genomic_DNA"/>
</dbReference>
<gene>
    <name evidence="2" type="ORF">O0S08_12485</name>
</gene>
<protein>
    <submittedName>
        <fullName evidence="2">Uncharacterized protein</fullName>
    </submittedName>
</protein>
<evidence type="ECO:0000256" key="1">
    <source>
        <dbReference type="SAM" id="MobiDB-lite"/>
    </source>
</evidence>
<accession>A0ABY7HCG1</accession>
<proteinExistence type="predicted"/>
<dbReference type="PROSITE" id="PS51257">
    <property type="entry name" value="PROKAR_LIPOPROTEIN"/>
    <property type="match status" value="1"/>
</dbReference>
<feature type="compositionally biased region" description="Pro residues" evidence="1">
    <location>
        <begin position="50"/>
        <end position="68"/>
    </location>
</feature>
<evidence type="ECO:0000313" key="3">
    <source>
        <dbReference type="Proteomes" id="UP001164459"/>
    </source>
</evidence>
<name>A0ABY7HCG1_9BACT</name>
<organism evidence="2 3">
    <name type="scientific">Nannocystis punicea</name>
    <dbReference type="NCBI Taxonomy" id="2995304"/>
    <lineage>
        <taxon>Bacteria</taxon>
        <taxon>Pseudomonadati</taxon>
        <taxon>Myxococcota</taxon>
        <taxon>Polyangia</taxon>
        <taxon>Nannocystales</taxon>
        <taxon>Nannocystaceae</taxon>
        <taxon>Nannocystis</taxon>
    </lineage>
</organism>
<sequence>MLGLRFSRLVHAAIASGALILGACPDAPGDTETGTETDTDSSDTDTTSDPPDPTTGFPPPPPPPPGDITPPALAGVTMIDQFTLQLSFTEAIAPVDTVNPKRFRLSLARGYFGTYGGQPGTYLRDPRYYNFVEYCPPPPPGCYYDPQPYYCYYGGCYYQPSPPLQIADVFNHYSDATQVILSLTAPIQPSLCDILNSPEDPVIDFVLHLHYAGGGLSQVTDLAGLPLAPIADAWVKNQTNYYNYMNSTPFSNFNPFLPIPCTLF</sequence>
<keyword evidence="3" id="KW-1185">Reference proteome</keyword>
<reference evidence="2" key="1">
    <citation type="submission" date="2022-11" db="EMBL/GenBank/DDBJ databases">
        <title>Minimal conservation of predation-associated metabolite biosynthetic gene clusters underscores biosynthetic potential of Myxococcota including descriptions for ten novel species: Archangium lansinium sp. nov., Myxococcus landrumus sp. nov., Nannocystis bai.</title>
        <authorList>
            <person name="Ahearne A."/>
            <person name="Stevens C."/>
            <person name="Dowd S."/>
        </authorList>
    </citation>
    <scope>NUCLEOTIDE SEQUENCE</scope>
    <source>
        <strain evidence="2">Fl3</strain>
    </source>
</reference>
<dbReference type="Proteomes" id="UP001164459">
    <property type="component" value="Chromosome"/>
</dbReference>
<dbReference type="RefSeq" id="WP_269039321.1">
    <property type="nucleotide sequence ID" value="NZ_CP114040.1"/>
</dbReference>
<feature type="region of interest" description="Disordered" evidence="1">
    <location>
        <begin position="26"/>
        <end position="71"/>
    </location>
</feature>
<feature type="compositionally biased region" description="Acidic residues" evidence="1">
    <location>
        <begin position="33"/>
        <end position="43"/>
    </location>
</feature>